<evidence type="ECO:0000256" key="4">
    <source>
        <dbReference type="ARBA" id="ARBA00022519"/>
    </source>
</evidence>
<dbReference type="AlphaFoldDB" id="A0A2S9J9P6"/>
<dbReference type="GO" id="GO:0055085">
    <property type="term" value="P:transmembrane transport"/>
    <property type="evidence" value="ECO:0007669"/>
    <property type="project" value="InterPro"/>
</dbReference>
<dbReference type="GO" id="GO:0005886">
    <property type="term" value="C:plasma membrane"/>
    <property type="evidence" value="ECO:0007669"/>
    <property type="project" value="UniProtKB-SubCell"/>
</dbReference>
<keyword evidence="5 8" id="KW-0812">Transmembrane</keyword>
<evidence type="ECO:0000313" key="11">
    <source>
        <dbReference type="Proteomes" id="UP000238563"/>
    </source>
</evidence>
<feature type="transmembrane region" description="Helical" evidence="8">
    <location>
        <begin position="81"/>
        <end position="101"/>
    </location>
</feature>
<reference evidence="10 11" key="1">
    <citation type="submission" date="2018-02" db="EMBL/GenBank/DDBJ databases">
        <title>The draft genome of Phyllobacterium myrsinacearum DSM5892.</title>
        <authorList>
            <person name="Li L."/>
            <person name="Liu L."/>
            <person name="Zhang X."/>
            <person name="Wang T."/>
        </authorList>
    </citation>
    <scope>NUCLEOTIDE SEQUENCE [LARGE SCALE GENOMIC DNA]</scope>
    <source>
        <strain evidence="10 11">DSM 5892</strain>
    </source>
</reference>
<comment type="similarity">
    <text evidence="8">Belongs to the binding-protein-dependent transport system permease family.</text>
</comment>
<evidence type="ECO:0000256" key="6">
    <source>
        <dbReference type="ARBA" id="ARBA00022989"/>
    </source>
</evidence>
<name>A0A2S9J9P6_9HYPH</name>
<feature type="transmembrane region" description="Helical" evidence="8">
    <location>
        <begin position="113"/>
        <end position="137"/>
    </location>
</feature>
<keyword evidence="2 8" id="KW-0813">Transport</keyword>
<proteinExistence type="inferred from homology"/>
<feature type="transmembrane region" description="Helical" evidence="8">
    <location>
        <begin position="187"/>
        <end position="209"/>
    </location>
</feature>
<dbReference type="InterPro" id="IPR000515">
    <property type="entry name" value="MetI-like"/>
</dbReference>
<evidence type="ECO:0000313" key="10">
    <source>
        <dbReference type="EMBL" id="PRD49502.1"/>
    </source>
</evidence>
<protein>
    <submittedName>
        <fullName evidence="10">ABC transporter permease</fullName>
    </submittedName>
</protein>
<dbReference type="Gene3D" id="1.10.3720.10">
    <property type="entry name" value="MetI-like"/>
    <property type="match status" value="1"/>
</dbReference>
<dbReference type="SUPFAM" id="SSF161098">
    <property type="entry name" value="MetI-like"/>
    <property type="match status" value="1"/>
</dbReference>
<evidence type="ECO:0000256" key="1">
    <source>
        <dbReference type="ARBA" id="ARBA00004429"/>
    </source>
</evidence>
<evidence type="ECO:0000259" key="9">
    <source>
        <dbReference type="PROSITE" id="PS50928"/>
    </source>
</evidence>
<comment type="subcellular location">
    <subcellularLocation>
        <location evidence="1">Cell inner membrane</location>
        <topology evidence="1">Multi-pass membrane protein</topology>
    </subcellularLocation>
    <subcellularLocation>
        <location evidence="8">Cell membrane</location>
        <topology evidence="8">Multi-pass membrane protein</topology>
    </subcellularLocation>
</comment>
<gene>
    <name evidence="10" type="ORF">C5750_25820</name>
</gene>
<dbReference type="PROSITE" id="PS50928">
    <property type="entry name" value="ABC_TM1"/>
    <property type="match status" value="1"/>
</dbReference>
<dbReference type="Pfam" id="PF00528">
    <property type="entry name" value="BPD_transp_1"/>
    <property type="match status" value="1"/>
</dbReference>
<sequence>MLLADLGSGRRRYQLPVALGCNLAVGLILLFLVVPTLIVAALSFGNASHMEFPLHGLSLRWYEAYFNDPAWMAATVFSLKIAVATTFASTLAGTLAAIGLVRGRLPGLAIIEALVLGPLIIPHIVLGVALYLVFAPIHLTGNFAGFLIAHTVLAVPYVVINVSAALQRFDFALERAALSCGANRAQAFIHVVLPNILPAVVASAGFAFLSSFDEATVAFFLSDVGGKTVTSKMFEDIDFNLTPVIAAISTMLMGVSFLLMGLIHQVRRR</sequence>
<dbReference type="Proteomes" id="UP000238563">
    <property type="component" value="Unassembled WGS sequence"/>
</dbReference>
<feature type="transmembrane region" description="Helical" evidence="8">
    <location>
        <begin position="21"/>
        <end position="44"/>
    </location>
</feature>
<evidence type="ECO:0000256" key="3">
    <source>
        <dbReference type="ARBA" id="ARBA00022475"/>
    </source>
</evidence>
<comment type="caution">
    <text evidence="10">The sequence shown here is derived from an EMBL/GenBank/DDBJ whole genome shotgun (WGS) entry which is preliminary data.</text>
</comment>
<evidence type="ECO:0000256" key="8">
    <source>
        <dbReference type="RuleBase" id="RU363032"/>
    </source>
</evidence>
<feature type="domain" description="ABC transmembrane type-1" evidence="9">
    <location>
        <begin position="75"/>
        <end position="263"/>
    </location>
</feature>
<evidence type="ECO:0000256" key="2">
    <source>
        <dbReference type="ARBA" id="ARBA00022448"/>
    </source>
</evidence>
<keyword evidence="4" id="KW-0997">Cell inner membrane</keyword>
<keyword evidence="6 8" id="KW-1133">Transmembrane helix</keyword>
<dbReference type="PANTHER" id="PTHR43357">
    <property type="entry name" value="INNER MEMBRANE ABC TRANSPORTER PERMEASE PROTEIN YDCV"/>
    <property type="match status" value="1"/>
</dbReference>
<dbReference type="EMBL" id="PVBT01000012">
    <property type="protein sequence ID" value="PRD49502.1"/>
    <property type="molecule type" value="Genomic_DNA"/>
</dbReference>
<dbReference type="InterPro" id="IPR035906">
    <property type="entry name" value="MetI-like_sf"/>
</dbReference>
<evidence type="ECO:0000256" key="5">
    <source>
        <dbReference type="ARBA" id="ARBA00022692"/>
    </source>
</evidence>
<keyword evidence="3" id="KW-1003">Cell membrane</keyword>
<organism evidence="10 11">
    <name type="scientific">Phyllobacterium myrsinacearum</name>
    <dbReference type="NCBI Taxonomy" id="28101"/>
    <lineage>
        <taxon>Bacteria</taxon>
        <taxon>Pseudomonadati</taxon>
        <taxon>Pseudomonadota</taxon>
        <taxon>Alphaproteobacteria</taxon>
        <taxon>Hyphomicrobiales</taxon>
        <taxon>Phyllobacteriaceae</taxon>
        <taxon>Phyllobacterium</taxon>
    </lineage>
</organism>
<keyword evidence="11" id="KW-1185">Reference proteome</keyword>
<feature type="transmembrane region" description="Helical" evidence="8">
    <location>
        <begin position="143"/>
        <end position="166"/>
    </location>
</feature>
<dbReference type="OrthoDB" id="9782004at2"/>
<accession>A0A2S9J9P6</accession>
<feature type="transmembrane region" description="Helical" evidence="8">
    <location>
        <begin position="241"/>
        <end position="263"/>
    </location>
</feature>
<dbReference type="PANTHER" id="PTHR43357:SF4">
    <property type="entry name" value="INNER MEMBRANE ABC TRANSPORTER PERMEASE PROTEIN YDCV"/>
    <property type="match status" value="1"/>
</dbReference>
<evidence type="ECO:0000256" key="7">
    <source>
        <dbReference type="ARBA" id="ARBA00023136"/>
    </source>
</evidence>
<keyword evidence="7 8" id="KW-0472">Membrane</keyword>
<dbReference type="CDD" id="cd06261">
    <property type="entry name" value="TM_PBP2"/>
    <property type="match status" value="1"/>
</dbReference>